<sequence>MSLASRVLPGTGVQCSRSWGSAQSGAFISFLLENAGQAVSRPFLSGSVLPCMRTLYHVHKGDPEDPKVSTSGHGPSAATHNSNGPGARIRSLAFSKGGGSYWVGLGSNMNLAGDYGEAGSMESITALQEKEQIKSLNKFASFFDKVRSLEQQNKILRPSGTSGSSRRQLAVMNMFENCINNLRWHGPGETEG</sequence>
<dbReference type="SUPFAM" id="SSF64593">
    <property type="entry name" value="Intermediate filament protein, coiled coil region"/>
    <property type="match status" value="1"/>
</dbReference>
<dbReference type="EMBL" id="JAULJE010000010">
    <property type="protein sequence ID" value="KAK1338515.1"/>
    <property type="molecule type" value="Genomic_DNA"/>
</dbReference>
<dbReference type="Proteomes" id="UP001177744">
    <property type="component" value="Unassembled WGS sequence"/>
</dbReference>
<evidence type="ECO:0000313" key="2">
    <source>
        <dbReference type="EMBL" id="KAK1338515.1"/>
    </source>
</evidence>
<feature type="region of interest" description="Disordered" evidence="1">
    <location>
        <begin position="60"/>
        <end position="87"/>
    </location>
</feature>
<gene>
    <name evidence="2" type="ORF">QTO34_001632</name>
</gene>
<name>A0AA40HWC4_CNENI</name>
<evidence type="ECO:0000313" key="3">
    <source>
        <dbReference type="Proteomes" id="UP001177744"/>
    </source>
</evidence>
<feature type="compositionally biased region" description="Polar residues" evidence="1">
    <location>
        <begin position="68"/>
        <end position="84"/>
    </location>
</feature>
<dbReference type="AlphaFoldDB" id="A0AA40HWC4"/>
<accession>A0AA40HWC4</accession>
<protein>
    <submittedName>
        <fullName evidence="2">Uncharacterized protein</fullName>
    </submittedName>
</protein>
<comment type="caution">
    <text evidence="2">The sequence shown here is derived from an EMBL/GenBank/DDBJ whole genome shotgun (WGS) entry which is preliminary data.</text>
</comment>
<proteinExistence type="predicted"/>
<organism evidence="2 3">
    <name type="scientific">Cnephaeus nilssonii</name>
    <name type="common">Northern bat</name>
    <name type="synonym">Eptesicus nilssonii</name>
    <dbReference type="NCBI Taxonomy" id="3371016"/>
    <lineage>
        <taxon>Eukaryota</taxon>
        <taxon>Metazoa</taxon>
        <taxon>Chordata</taxon>
        <taxon>Craniata</taxon>
        <taxon>Vertebrata</taxon>
        <taxon>Euteleostomi</taxon>
        <taxon>Mammalia</taxon>
        <taxon>Eutheria</taxon>
        <taxon>Laurasiatheria</taxon>
        <taxon>Chiroptera</taxon>
        <taxon>Yangochiroptera</taxon>
        <taxon>Vespertilionidae</taxon>
        <taxon>Cnephaeus</taxon>
    </lineage>
</organism>
<reference evidence="2" key="1">
    <citation type="submission" date="2023-06" db="EMBL/GenBank/DDBJ databases">
        <title>Reference genome for the Northern bat (Eptesicus nilssonii), a most northern bat species.</title>
        <authorList>
            <person name="Laine V.N."/>
            <person name="Pulliainen A.T."/>
            <person name="Lilley T.M."/>
        </authorList>
    </citation>
    <scope>NUCLEOTIDE SEQUENCE</scope>
    <source>
        <strain evidence="2">BLF_Eptnil</strain>
        <tissue evidence="2">Kidney</tissue>
    </source>
</reference>
<evidence type="ECO:0000256" key="1">
    <source>
        <dbReference type="SAM" id="MobiDB-lite"/>
    </source>
</evidence>
<keyword evidence="3" id="KW-1185">Reference proteome</keyword>